<proteinExistence type="predicted"/>
<feature type="compositionally biased region" description="Polar residues" evidence="1">
    <location>
        <begin position="1"/>
        <end position="10"/>
    </location>
</feature>
<reference evidence="3" key="1">
    <citation type="journal article" date="2018" name="Nat. Microbiol.">
        <title>Leveraging single-cell genomics to expand the fungal tree of life.</title>
        <authorList>
            <person name="Ahrendt S.R."/>
            <person name="Quandt C.A."/>
            <person name="Ciobanu D."/>
            <person name="Clum A."/>
            <person name="Salamov A."/>
            <person name="Andreopoulos B."/>
            <person name="Cheng J.F."/>
            <person name="Woyke T."/>
            <person name="Pelin A."/>
            <person name="Henrissat B."/>
            <person name="Reynolds N.K."/>
            <person name="Benny G.L."/>
            <person name="Smith M.E."/>
            <person name="James T.Y."/>
            <person name="Grigoriev I.V."/>
        </authorList>
    </citation>
    <scope>NUCLEOTIDE SEQUENCE [LARGE SCALE GENOMIC DNA]</scope>
    <source>
        <strain evidence="3">RSA 1356</strain>
    </source>
</reference>
<keyword evidence="3" id="KW-1185">Reference proteome</keyword>
<dbReference type="AlphaFoldDB" id="A0A4P9XR72"/>
<feature type="region of interest" description="Disordered" evidence="1">
    <location>
        <begin position="1"/>
        <end position="67"/>
    </location>
</feature>
<feature type="compositionally biased region" description="Polar residues" evidence="1">
    <location>
        <begin position="99"/>
        <end position="118"/>
    </location>
</feature>
<sequence>MASSPSQSFLNDRPPTMEEYAAPLNPSLPSAPAPAATPDGRFRPDMAGTARSHPAHQRSQSAAAPYVAGVGSWREKSAVSAARPLSSDVRRSLVDNEQGFYSQSPRSRPQSAVQQQPTAHTGMVLMAPNTIDDATAIGATVGGGEGGAGRREALHAVGLVANDEETCAETEQASYDTKATGGEGWRPHGYQRDSVAMMAREIAEEEERERGCCGTCCGCCCGRGGEGAQATCGLCAICWCCFSLLGFR</sequence>
<evidence type="ECO:0000313" key="2">
    <source>
        <dbReference type="EMBL" id="RKP08574.1"/>
    </source>
</evidence>
<feature type="region of interest" description="Disordered" evidence="1">
    <location>
        <begin position="97"/>
        <end position="118"/>
    </location>
</feature>
<evidence type="ECO:0000256" key="1">
    <source>
        <dbReference type="SAM" id="MobiDB-lite"/>
    </source>
</evidence>
<gene>
    <name evidence="2" type="ORF">THASP1DRAFT_29622</name>
</gene>
<name>A0A4P9XR72_9FUNG</name>
<evidence type="ECO:0000313" key="3">
    <source>
        <dbReference type="Proteomes" id="UP000271241"/>
    </source>
</evidence>
<feature type="compositionally biased region" description="Low complexity" evidence="1">
    <location>
        <begin position="21"/>
        <end position="38"/>
    </location>
</feature>
<dbReference type="EMBL" id="KZ992589">
    <property type="protein sequence ID" value="RKP08574.1"/>
    <property type="molecule type" value="Genomic_DNA"/>
</dbReference>
<accession>A0A4P9XR72</accession>
<protein>
    <submittedName>
        <fullName evidence="2">Uncharacterized protein</fullName>
    </submittedName>
</protein>
<dbReference type="Proteomes" id="UP000271241">
    <property type="component" value="Unassembled WGS sequence"/>
</dbReference>
<organism evidence="2 3">
    <name type="scientific">Thamnocephalis sphaerospora</name>
    <dbReference type="NCBI Taxonomy" id="78915"/>
    <lineage>
        <taxon>Eukaryota</taxon>
        <taxon>Fungi</taxon>
        <taxon>Fungi incertae sedis</taxon>
        <taxon>Zoopagomycota</taxon>
        <taxon>Zoopagomycotina</taxon>
        <taxon>Zoopagomycetes</taxon>
        <taxon>Zoopagales</taxon>
        <taxon>Sigmoideomycetaceae</taxon>
        <taxon>Thamnocephalis</taxon>
    </lineage>
</organism>